<dbReference type="Gene3D" id="3.80.10.10">
    <property type="entry name" value="Ribonuclease Inhibitor"/>
    <property type="match status" value="1"/>
</dbReference>
<dbReference type="RefSeq" id="WP_002761202.1">
    <property type="nucleotide sequence ID" value="NZ_AKWM02000014.1"/>
</dbReference>
<dbReference type="Gene3D" id="2.20.140.10">
    <property type="entry name" value="WGR domain"/>
    <property type="match status" value="1"/>
</dbReference>
<evidence type="ECO:0000313" key="3">
    <source>
        <dbReference type="Proteomes" id="UP000001343"/>
    </source>
</evidence>
<proteinExistence type="predicted"/>
<dbReference type="Pfam" id="PF05406">
    <property type="entry name" value="WGR"/>
    <property type="match status" value="1"/>
</dbReference>
<dbReference type="CDD" id="cd07996">
    <property type="entry name" value="WGR_MMR_like"/>
    <property type="match status" value="1"/>
</dbReference>
<dbReference type="InterPro" id="IPR036930">
    <property type="entry name" value="WGR_dom_sf"/>
</dbReference>
<dbReference type="EMBL" id="AKWM02000014">
    <property type="protein sequence ID" value="EKS01518.1"/>
    <property type="molecule type" value="Genomic_DNA"/>
</dbReference>
<dbReference type="PANTHER" id="PTHR30634:SF13">
    <property type="entry name" value="PROTEIN YEHF"/>
    <property type="match status" value="1"/>
</dbReference>
<sequence>MKHQLTYQDDKSDKFWNIEVSGKSFTVAYGKTGTNGQTQTKDFDSEEKCLKEAKKLLSEKLKKGYVEGSNFANTKSSTTDTIMKSQEPKIDYLKEWQAIVDAKDLHKALIEHFSYLGDNPRFKKLLEAILKKVVNVSCSEEALEVTFPKYRMLCTSPLKQIPAEYPRSYQDILKKHKTIELSDYQCVLGEHGRFDQEVQDIWFEDLGEEEMGDSHIFEFIKAKKLLHAPIADGMSGNFWIYHPNKKNSLGEPTIYYLESDGEMICNPQSCNAGSVFLKKLAECLSMQMAMKEILSGAKATDYQVWWDSLDSEWKKFLTDSCYRKEEPAAEALALKSLGDNTDTYIKTLEPLRSMKLLKTLSLFVPNINDISPLINLKKLKDLRIQSTNILDFSPIGKLVNLEKLTIIFTKSIELDLSWLESLTKLDDLLIYVKGEEEQIRVKSFHALHALKSLVRLSLMNIRSTTREKISIEPLSALTKLEELELRDFSLQSLEPLYKLESLKSIDLSDSSVDRTEDIKNAMPWCKVYY</sequence>
<evidence type="ECO:0000259" key="1">
    <source>
        <dbReference type="PROSITE" id="PS51977"/>
    </source>
</evidence>
<dbReference type="SUPFAM" id="SSF52058">
    <property type="entry name" value="L domain-like"/>
    <property type="match status" value="1"/>
</dbReference>
<dbReference type="InterPro" id="IPR032675">
    <property type="entry name" value="LRR_dom_sf"/>
</dbReference>
<dbReference type="SMART" id="SM00773">
    <property type="entry name" value="WGR"/>
    <property type="match status" value="1"/>
</dbReference>
<dbReference type="InterPro" id="IPR008893">
    <property type="entry name" value="WGR_domain"/>
</dbReference>
<feature type="domain" description="WGR" evidence="1">
    <location>
        <begin position="1"/>
        <end position="78"/>
    </location>
</feature>
<dbReference type="PROSITE" id="PS51977">
    <property type="entry name" value="WGR"/>
    <property type="match status" value="1"/>
</dbReference>
<organism evidence="2 3">
    <name type="scientific">Leptospira mayottensis 200901122</name>
    <dbReference type="NCBI Taxonomy" id="1193010"/>
    <lineage>
        <taxon>Bacteria</taxon>
        <taxon>Pseudomonadati</taxon>
        <taxon>Spirochaetota</taxon>
        <taxon>Spirochaetia</taxon>
        <taxon>Leptospirales</taxon>
        <taxon>Leptospiraceae</taxon>
        <taxon>Leptospira</taxon>
    </lineage>
</organism>
<evidence type="ECO:0000313" key="2">
    <source>
        <dbReference type="EMBL" id="EKS01518.1"/>
    </source>
</evidence>
<dbReference type="AlphaFoldDB" id="A0AA87SXX9"/>
<dbReference type="InterPro" id="IPR049809">
    <property type="entry name" value="YehF/YfeS-like_WGR"/>
</dbReference>
<gene>
    <name evidence="2" type="ORF">LEP1GSC125_4271</name>
</gene>
<protein>
    <submittedName>
        <fullName evidence="2">WGR domain protein</fullName>
    </submittedName>
</protein>
<dbReference type="Proteomes" id="UP000001343">
    <property type="component" value="Unassembled WGS sequence"/>
</dbReference>
<reference evidence="2 3" key="1">
    <citation type="journal article" date="2014" name="Int. J. Syst. Evol. Microbiol.">
        <title>Leptospira mayottensis sp. nov., a pathogenic species of the genus Leptospira isolated from humans.</title>
        <authorList>
            <person name="Bourhy P."/>
            <person name="Collet L."/>
            <person name="Brisse S."/>
            <person name="Picardeau M."/>
        </authorList>
    </citation>
    <scope>NUCLEOTIDE SEQUENCE [LARGE SCALE GENOMIC DNA]</scope>
    <source>
        <strain evidence="2 3">200901122</strain>
    </source>
</reference>
<dbReference type="InterPro" id="IPR050458">
    <property type="entry name" value="LolB"/>
</dbReference>
<comment type="caution">
    <text evidence="2">The sequence shown here is derived from an EMBL/GenBank/DDBJ whole genome shotgun (WGS) entry which is preliminary data.</text>
</comment>
<dbReference type="SUPFAM" id="SSF142921">
    <property type="entry name" value="WGR domain-like"/>
    <property type="match status" value="1"/>
</dbReference>
<name>A0AA87SXX9_9LEPT</name>
<dbReference type="PANTHER" id="PTHR30634">
    <property type="entry name" value="OUTER MEMBRANE LOLAB LIPOPROTEIN INSERTION APPARATUS"/>
    <property type="match status" value="1"/>
</dbReference>
<accession>A0AA87SXX9</accession>